<keyword evidence="5" id="KW-0813">Transport</keyword>
<dbReference type="RefSeq" id="WP_183329008.1">
    <property type="nucleotide sequence ID" value="NZ_JACHHK010000007.1"/>
</dbReference>
<evidence type="ECO:0000256" key="13">
    <source>
        <dbReference type="SAM" id="Phobius"/>
    </source>
</evidence>
<evidence type="ECO:0000256" key="3">
    <source>
        <dbReference type="ARBA" id="ARBA00010199"/>
    </source>
</evidence>
<evidence type="ECO:0000256" key="1">
    <source>
        <dbReference type="ARBA" id="ARBA00003408"/>
    </source>
</evidence>
<feature type="transmembrane region" description="Helical" evidence="13">
    <location>
        <begin position="93"/>
        <end position="123"/>
    </location>
</feature>
<evidence type="ECO:0000313" key="14">
    <source>
        <dbReference type="EMBL" id="MBB5183714.1"/>
    </source>
</evidence>
<dbReference type="InterPro" id="IPR002528">
    <property type="entry name" value="MATE_fam"/>
</dbReference>
<dbReference type="InterPro" id="IPR048279">
    <property type="entry name" value="MdtK-like"/>
</dbReference>
<dbReference type="GO" id="GO:0005886">
    <property type="term" value="C:plasma membrane"/>
    <property type="evidence" value="ECO:0007669"/>
    <property type="project" value="UniProtKB-SubCell"/>
</dbReference>
<comment type="function">
    <text evidence="1">Multidrug efflux pump.</text>
</comment>
<evidence type="ECO:0000256" key="8">
    <source>
        <dbReference type="ARBA" id="ARBA00022692"/>
    </source>
</evidence>
<evidence type="ECO:0000256" key="11">
    <source>
        <dbReference type="ARBA" id="ARBA00023136"/>
    </source>
</evidence>
<reference evidence="14 15" key="1">
    <citation type="submission" date="2020-08" db="EMBL/GenBank/DDBJ databases">
        <title>Genomic Encyclopedia of Type Strains, Phase IV (KMG-IV): sequencing the most valuable type-strain genomes for metagenomic binning, comparative biology and taxonomic classification.</title>
        <authorList>
            <person name="Goeker M."/>
        </authorList>
    </citation>
    <scope>NUCLEOTIDE SEQUENCE [LARGE SCALE GENOMIC DNA]</scope>
    <source>
        <strain evidence="14 15">DSM 25799</strain>
    </source>
</reference>
<protein>
    <recommendedName>
        <fullName evidence="4">Probable multidrug resistance protein NorM</fullName>
    </recommendedName>
    <alternativeName>
        <fullName evidence="12">Multidrug-efflux transporter</fullName>
    </alternativeName>
</protein>
<dbReference type="AlphaFoldDB" id="A0A7W8FVK6"/>
<dbReference type="PANTHER" id="PTHR43298">
    <property type="entry name" value="MULTIDRUG RESISTANCE PROTEIN NORM-RELATED"/>
    <property type="match status" value="1"/>
</dbReference>
<dbReference type="EMBL" id="JACHHK010000007">
    <property type="protein sequence ID" value="MBB5183714.1"/>
    <property type="molecule type" value="Genomic_DNA"/>
</dbReference>
<feature type="transmembrane region" description="Helical" evidence="13">
    <location>
        <begin position="237"/>
        <end position="261"/>
    </location>
</feature>
<sequence length="445" mass="48178">MTNQTLTEGKVLQPLLKFTLPVMIALFLQSLYGAVDLLIVGQFASSVDVSAVSTGSQLMQIMTYVMASLSMGTTILVGRAIGKQEPKRAGEIIGTSVVFFCVLAVIFSFFIVLSTGALASILQAPAEAYSATCDYIRICGAGMICITGYNLFSSIFRGLGNSMIPMVTVILAAIMNISGDLILVRVFHMGAAGAAYATVFSQAMSVLISLIWIRHLELPVTFHRTMIRWNSKDIKKIFQLGFPLSISDFLVGLSFLVILAIVNQFGVTASAGIGVAEKVCAFIMIVPTSFSQSMSAFVAQNQAAGKPDRSYKGLRYGILTALGIGFCMSLLTYFHGNLLCQIFTKDPEVVQIGFAYLRSYAIDCCITPIFFNIAGFLNGCGHTNFVMAENLIGGIGVRLPAAWIFSRMRPVSFFQIGLSTPCASAVQTILCIFYLTRMRKETTTK</sequence>
<gene>
    <name evidence="14" type="ORF">HNQ47_001753</name>
</gene>
<evidence type="ECO:0000256" key="12">
    <source>
        <dbReference type="ARBA" id="ARBA00031636"/>
    </source>
</evidence>
<keyword evidence="6" id="KW-0050">Antiport</keyword>
<feature type="transmembrane region" description="Helical" evidence="13">
    <location>
        <begin position="20"/>
        <end position="41"/>
    </location>
</feature>
<comment type="caution">
    <text evidence="14">The sequence shown here is derived from an EMBL/GenBank/DDBJ whole genome shotgun (WGS) entry which is preliminary data.</text>
</comment>
<evidence type="ECO:0000313" key="15">
    <source>
        <dbReference type="Proteomes" id="UP000539953"/>
    </source>
</evidence>
<dbReference type="CDD" id="cd13138">
    <property type="entry name" value="MATE_yoeA_like"/>
    <property type="match status" value="1"/>
</dbReference>
<dbReference type="InterPro" id="IPR050222">
    <property type="entry name" value="MATE_MdtK"/>
</dbReference>
<dbReference type="GO" id="GO:0015297">
    <property type="term" value="F:antiporter activity"/>
    <property type="evidence" value="ECO:0007669"/>
    <property type="project" value="UniProtKB-KW"/>
</dbReference>
<dbReference type="PIRSF" id="PIRSF006603">
    <property type="entry name" value="DinF"/>
    <property type="match status" value="1"/>
</dbReference>
<feature type="transmembrane region" description="Helical" evidence="13">
    <location>
        <begin position="316"/>
        <end position="334"/>
    </location>
</feature>
<keyword evidence="9 13" id="KW-1133">Transmembrane helix</keyword>
<name>A0A7W8FVK6_9FIRM</name>
<evidence type="ECO:0000256" key="5">
    <source>
        <dbReference type="ARBA" id="ARBA00022448"/>
    </source>
</evidence>
<evidence type="ECO:0000256" key="7">
    <source>
        <dbReference type="ARBA" id="ARBA00022475"/>
    </source>
</evidence>
<keyword evidence="10" id="KW-0406">Ion transport</keyword>
<dbReference type="Pfam" id="PF01554">
    <property type="entry name" value="MatE"/>
    <property type="match status" value="2"/>
</dbReference>
<accession>A0A7W8FVK6</accession>
<proteinExistence type="inferred from homology"/>
<keyword evidence="8 13" id="KW-0812">Transmembrane</keyword>
<evidence type="ECO:0000256" key="6">
    <source>
        <dbReference type="ARBA" id="ARBA00022449"/>
    </source>
</evidence>
<feature type="transmembrane region" description="Helical" evidence="13">
    <location>
        <begin position="61"/>
        <end position="81"/>
    </location>
</feature>
<dbReference type="NCBIfam" id="TIGR00797">
    <property type="entry name" value="matE"/>
    <property type="match status" value="1"/>
</dbReference>
<comment type="subcellular location">
    <subcellularLocation>
        <location evidence="2">Cell membrane</location>
        <topology evidence="2">Multi-pass membrane protein</topology>
    </subcellularLocation>
</comment>
<feature type="transmembrane region" description="Helical" evidence="13">
    <location>
        <begin position="164"/>
        <end position="187"/>
    </location>
</feature>
<keyword evidence="15" id="KW-1185">Reference proteome</keyword>
<evidence type="ECO:0000256" key="4">
    <source>
        <dbReference type="ARBA" id="ARBA00020268"/>
    </source>
</evidence>
<dbReference type="PANTHER" id="PTHR43298:SF2">
    <property type="entry name" value="FMN_FAD EXPORTER YEEO-RELATED"/>
    <property type="match status" value="1"/>
</dbReference>
<evidence type="ECO:0000256" key="2">
    <source>
        <dbReference type="ARBA" id="ARBA00004651"/>
    </source>
</evidence>
<feature type="transmembrane region" description="Helical" evidence="13">
    <location>
        <begin position="135"/>
        <end position="152"/>
    </location>
</feature>
<keyword evidence="11 13" id="KW-0472">Membrane</keyword>
<evidence type="ECO:0000256" key="10">
    <source>
        <dbReference type="ARBA" id="ARBA00023065"/>
    </source>
</evidence>
<dbReference type="GO" id="GO:0006811">
    <property type="term" value="P:monoatomic ion transport"/>
    <property type="evidence" value="ECO:0007669"/>
    <property type="project" value="UniProtKB-KW"/>
</dbReference>
<keyword evidence="7" id="KW-1003">Cell membrane</keyword>
<dbReference type="Proteomes" id="UP000539953">
    <property type="component" value="Unassembled WGS sequence"/>
</dbReference>
<organism evidence="14 15">
    <name type="scientific">Catenisphaera adipataccumulans</name>
    <dbReference type="NCBI Taxonomy" id="700500"/>
    <lineage>
        <taxon>Bacteria</taxon>
        <taxon>Bacillati</taxon>
        <taxon>Bacillota</taxon>
        <taxon>Erysipelotrichia</taxon>
        <taxon>Erysipelotrichales</taxon>
        <taxon>Erysipelotrichaceae</taxon>
        <taxon>Catenisphaera</taxon>
    </lineage>
</organism>
<evidence type="ECO:0000256" key="9">
    <source>
        <dbReference type="ARBA" id="ARBA00022989"/>
    </source>
</evidence>
<dbReference type="GO" id="GO:0042910">
    <property type="term" value="F:xenobiotic transmembrane transporter activity"/>
    <property type="evidence" value="ECO:0007669"/>
    <property type="project" value="InterPro"/>
</dbReference>
<comment type="similarity">
    <text evidence="3">Belongs to the multi antimicrobial extrusion (MATE) (TC 2.A.66.1) family.</text>
</comment>
<feature type="transmembrane region" description="Helical" evidence="13">
    <location>
        <begin position="193"/>
        <end position="216"/>
    </location>
</feature>
<feature type="transmembrane region" description="Helical" evidence="13">
    <location>
        <begin position="413"/>
        <end position="435"/>
    </location>
</feature>